<evidence type="ECO:0000259" key="4">
    <source>
        <dbReference type="PROSITE" id="PS50987"/>
    </source>
</evidence>
<dbReference type="PROSITE" id="PS50987">
    <property type="entry name" value="HTH_ARSR_2"/>
    <property type="match status" value="1"/>
</dbReference>
<dbReference type="Gene3D" id="1.10.10.10">
    <property type="entry name" value="Winged helix-like DNA-binding domain superfamily/Winged helix DNA-binding domain"/>
    <property type="match status" value="1"/>
</dbReference>
<dbReference type="PRINTS" id="PR00778">
    <property type="entry name" value="HTHARSR"/>
</dbReference>
<protein>
    <submittedName>
        <fullName evidence="5">Transcriptional regulator, ArsR family</fullName>
    </submittedName>
</protein>
<evidence type="ECO:0000313" key="5">
    <source>
        <dbReference type="EMBL" id="SCZ50509.1"/>
    </source>
</evidence>
<dbReference type="InterPro" id="IPR051011">
    <property type="entry name" value="Metal_resp_trans_reg"/>
</dbReference>
<evidence type="ECO:0000256" key="1">
    <source>
        <dbReference type="ARBA" id="ARBA00023015"/>
    </source>
</evidence>
<dbReference type="GO" id="GO:0003700">
    <property type="term" value="F:DNA-binding transcription factor activity"/>
    <property type="evidence" value="ECO:0007669"/>
    <property type="project" value="InterPro"/>
</dbReference>
<dbReference type="PANTHER" id="PTHR43132">
    <property type="entry name" value="ARSENICAL RESISTANCE OPERON REPRESSOR ARSR-RELATED"/>
    <property type="match status" value="1"/>
</dbReference>
<evidence type="ECO:0000256" key="2">
    <source>
        <dbReference type="ARBA" id="ARBA00023125"/>
    </source>
</evidence>
<feature type="domain" description="HTH arsR-type" evidence="4">
    <location>
        <begin position="4"/>
        <end position="97"/>
    </location>
</feature>
<dbReference type="InterPro" id="IPR036390">
    <property type="entry name" value="WH_DNA-bd_sf"/>
</dbReference>
<dbReference type="Pfam" id="PF01022">
    <property type="entry name" value="HTH_5"/>
    <property type="match status" value="1"/>
</dbReference>
<keyword evidence="1" id="KW-0805">Transcription regulation</keyword>
<dbReference type="Proteomes" id="UP000198767">
    <property type="component" value="Unassembled WGS sequence"/>
</dbReference>
<dbReference type="NCBIfam" id="NF033788">
    <property type="entry name" value="HTH_metalloreg"/>
    <property type="match status" value="1"/>
</dbReference>
<evidence type="ECO:0000256" key="3">
    <source>
        <dbReference type="ARBA" id="ARBA00023163"/>
    </source>
</evidence>
<proteinExistence type="predicted"/>
<dbReference type="SMART" id="SM00418">
    <property type="entry name" value="HTH_ARSR"/>
    <property type="match status" value="1"/>
</dbReference>
<name>A0A1G5PN69_9RHOB</name>
<sequence>MPSLPIDVPRAAAFMKTFGHEGRLALLCHLMNGEHSVRELEIALGARQAAVSQMLARLRDDGLVYARRSGKTIYYSLSNQNAATLLELVQELHPSPNQLDT</sequence>
<keyword evidence="6" id="KW-1185">Reference proteome</keyword>
<keyword evidence="3" id="KW-0804">Transcription</keyword>
<keyword evidence="2" id="KW-0238">DNA-binding</keyword>
<dbReference type="AlphaFoldDB" id="A0A1G5PN69"/>
<gene>
    <name evidence="5" type="ORF">SAMN04488118_101300</name>
</gene>
<dbReference type="EMBL" id="FMWG01000001">
    <property type="protein sequence ID" value="SCZ50509.1"/>
    <property type="molecule type" value="Genomic_DNA"/>
</dbReference>
<accession>A0A1G5PN69</accession>
<dbReference type="InterPro" id="IPR011991">
    <property type="entry name" value="ArsR-like_HTH"/>
</dbReference>
<dbReference type="InterPro" id="IPR001845">
    <property type="entry name" value="HTH_ArsR_DNA-bd_dom"/>
</dbReference>
<dbReference type="STRING" id="1156985.SAMN04488118_101300"/>
<organism evidence="5 6">
    <name type="scientific">Epibacterium ulvae</name>
    <dbReference type="NCBI Taxonomy" id="1156985"/>
    <lineage>
        <taxon>Bacteria</taxon>
        <taxon>Pseudomonadati</taxon>
        <taxon>Pseudomonadota</taxon>
        <taxon>Alphaproteobacteria</taxon>
        <taxon>Rhodobacterales</taxon>
        <taxon>Roseobacteraceae</taxon>
        <taxon>Epibacterium</taxon>
    </lineage>
</organism>
<evidence type="ECO:0000313" key="6">
    <source>
        <dbReference type="Proteomes" id="UP000198767"/>
    </source>
</evidence>
<dbReference type="CDD" id="cd00090">
    <property type="entry name" value="HTH_ARSR"/>
    <property type="match status" value="1"/>
</dbReference>
<reference evidence="5 6" key="1">
    <citation type="submission" date="2016-10" db="EMBL/GenBank/DDBJ databases">
        <authorList>
            <person name="de Groot N.N."/>
        </authorList>
    </citation>
    <scope>NUCLEOTIDE SEQUENCE [LARGE SCALE GENOMIC DNA]</scope>
    <source>
        <strain evidence="5 6">U95</strain>
    </source>
</reference>
<dbReference type="PANTHER" id="PTHR43132:SF2">
    <property type="entry name" value="ARSENICAL RESISTANCE OPERON REPRESSOR ARSR-RELATED"/>
    <property type="match status" value="1"/>
</dbReference>
<dbReference type="InterPro" id="IPR036388">
    <property type="entry name" value="WH-like_DNA-bd_sf"/>
</dbReference>
<dbReference type="SUPFAM" id="SSF46785">
    <property type="entry name" value="Winged helix' DNA-binding domain"/>
    <property type="match status" value="1"/>
</dbReference>
<dbReference type="GO" id="GO:0003677">
    <property type="term" value="F:DNA binding"/>
    <property type="evidence" value="ECO:0007669"/>
    <property type="project" value="UniProtKB-KW"/>
</dbReference>